<dbReference type="HOGENOM" id="CLU_186522_0_0_2"/>
<dbReference type="KEGG" id="mmaz:MmTuc01_2203"/>
<dbReference type="CDD" id="cd00090">
    <property type="entry name" value="HTH_ARSR"/>
    <property type="match status" value="1"/>
</dbReference>
<dbReference type="InterPro" id="IPR036388">
    <property type="entry name" value="WH-like_DNA-bd_sf"/>
</dbReference>
<dbReference type="Proteomes" id="UP000011718">
    <property type="component" value="Chromosome"/>
</dbReference>
<protein>
    <recommendedName>
        <fullName evidence="1">HTH marR-type domain-containing protein</fullName>
    </recommendedName>
</protein>
<organism evidence="2 3">
    <name type="scientific">Methanosarcina mazei Tuc01</name>
    <dbReference type="NCBI Taxonomy" id="1236903"/>
    <lineage>
        <taxon>Archaea</taxon>
        <taxon>Methanobacteriati</taxon>
        <taxon>Methanobacteriota</taxon>
        <taxon>Stenosarchaea group</taxon>
        <taxon>Methanomicrobia</taxon>
        <taxon>Methanosarcinales</taxon>
        <taxon>Methanosarcinaceae</taxon>
        <taxon>Methanosarcina</taxon>
    </lineage>
</organism>
<dbReference type="InterPro" id="IPR011991">
    <property type="entry name" value="ArsR-like_HTH"/>
</dbReference>
<evidence type="ECO:0000313" key="3">
    <source>
        <dbReference type="Proteomes" id="UP000011718"/>
    </source>
</evidence>
<dbReference type="EMBL" id="CP004144">
    <property type="protein sequence ID" value="AGF97530.1"/>
    <property type="molecule type" value="Genomic_DNA"/>
</dbReference>
<dbReference type="Gene3D" id="1.10.10.10">
    <property type="entry name" value="Winged helix-like DNA-binding domain superfamily/Winged helix DNA-binding domain"/>
    <property type="match status" value="1"/>
</dbReference>
<dbReference type="InterPro" id="IPR000835">
    <property type="entry name" value="HTH_MarR-typ"/>
</dbReference>
<proteinExistence type="predicted"/>
<dbReference type="InterPro" id="IPR036390">
    <property type="entry name" value="WH_DNA-bd_sf"/>
</dbReference>
<name>M1Q5E2_METMZ</name>
<feature type="domain" description="HTH marR-type" evidence="1">
    <location>
        <begin position="25"/>
        <end position="62"/>
    </location>
</feature>
<gene>
    <name evidence="2" type="ORF">MmTuc01_2203</name>
</gene>
<evidence type="ECO:0000313" key="2">
    <source>
        <dbReference type="EMBL" id="AGF97530.1"/>
    </source>
</evidence>
<dbReference type="AlphaFoldDB" id="M1Q5E2"/>
<reference evidence="2 3" key="1">
    <citation type="journal article" date="2013" name="Genome Announc.">
        <title>Complete Genome of a Methanosarcina mazei Strain Isolated from Sediment Samples from an Amazonian Flooded Area.</title>
        <authorList>
            <person name="Assis das Gracas D."/>
            <person name="Thiago Juca Ramos R."/>
            <person name="Vieira Araujo A.C."/>
            <person name="Zahlouth R."/>
            <person name="Ribeiro Carneiro A."/>
            <person name="Souza Lopes T."/>
            <person name="Azevedo Barauna R."/>
            <person name="Azevedo V."/>
            <person name="Cruz Schneider M.P."/>
            <person name="Pellizari V.H."/>
            <person name="Silva A."/>
        </authorList>
    </citation>
    <scope>NUCLEOTIDE SEQUENCE [LARGE SCALE GENOMIC DNA]</scope>
    <source>
        <strain evidence="2 3">Tuc01</strain>
    </source>
</reference>
<accession>M1Q5E2</accession>
<dbReference type="Pfam" id="PF01047">
    <property type="entry name" value="MarR"/>
    <property type="match status" value="1"/>
</dbReference>
<sequence length="97" mass="11435">MTEKLTDELIKWVISVDRRLILMESMKRHTAVRASDIAHETNRSTQNISRALKELEDKGLIECLTPEKTTWKKYMLEFFGNRKRNTISQIMSETMFA</sequence>
<evidence type="ECO:0000259" key="1">
    <source>
        <dbReference type="Pfam" id="PF01047"/>
    </source>
</evidence>
<dbReference type="SUPFAM" id="SSF46785">
    <property type="entry name" value="Winged helix' DNA-binding domain"/>
    <property type="match status" value="1"/>
</dbReference>
<dbReference type="BioCyc" id="MMAZ1236903:G139K-2109-MONOMER"/>